<sequence length="93" mass="10962">MIFLLLHDEIDAQTSSQTMSTNVQPTSAQFTSMNLFPILQQFPLTFEQHEVLHQKAQEEFFRQQKQIRDQVEKQEIFRGGESNPRLACDSREY</sequence>
<proteinExistence type="predicted"/>
<name>A0AAF3EAE9_9BILA</name>
<protein>
    <submittedName>
        <fullName evidence="2">Uncharacterized protein</fullName>
    </submittedName>
</protein>
<evidence type="ECO:0000313" key="2">
    <source>
        <dbReference type="WBParaSite" id="MBELARI_LOCUS10896"/>
    </source>
</evidence>
<dbReference type="Proteomes" id="UP000887575">
    <property type="component" value="Unassembled WGS sequence"/>
</dbReference>
<reference evidence="2" key="1">
    <citation type="submission" date="2024-02" db="UniProtKB">
        <authorList>
            <consortium name="WormBaseParasite"/>
        </authorList>
    </citation>
    <scope>IDENTIFICATION</scope>
</reference>
<dbReference type="AlphaFoldDB" id="A0AAF3EAE9"/>
<accession>A0AAF3EAE9</accession>
<organism evidence="1 2">
    <name type="scientific">Mesorhabditis belari</name>
    <dbReference type="NCBI Taxonomy" id="2138241"/>
    <lineage>
        <taxon>Eukaryota</taxon>
        <taxon>Metazoa</taxon>
        <taxon>Ecdysozoa</taxon>
        <taxon>Nematoda</taxon>
        <taxon>Chromadorea</taxon>
        <taxon>Rhabditida</taxon>
        <taxon>Rhabditina</taxon>
        <taxon>Rhabditomorpha</taxon>
        <taxon>Rhabditoidea</taxon>
        <taxon>Rhabditidae</taxon>
        <taxon>Mesorhabditinae</taxon>
        <taxon>Mesorhabditis</taxon>
    </lineage>
</organism>
<keyword evidence="1" id="KW-1185">Reference proteome</keyword>
<dbReference type="WBParaSite" id="MBELARI_LOCUS10896">
    <property type="protein sequence ID" value="MBELARI_LOCUS10896"/>
    <property type="gene ID" value="MBELARI_LOCUS10896"/>
</dbReference>
<evidence type="ECO:0000313" key="1">
    <source>
        <dbReference type="Proteomes" id="UP000887575"/>
    </source>
</evidence>